<reference evidence="1 2" key="1">
    <citation type="submission" date="2016-08" db="EMBL/GenBank/DDBJ databases">
        <title>The complete genome of Streptomyces subrutilus 10-1-1.</title>
        <authorList>
            <person name="Chen X."/>
        </authorList>
    </citation>
    <scope>NUCLEOTIDE SEQUENCE [LARGE SCALE GENOMIC DNA]</scope>
    <source>
        <strain evidence="1 2">10-1-1</strain>
        <plasmid evidence="2">pacmp2</plasmid>
    </source>
</reference>
<accession>A0A1E5NXL1</accession>
<organism evidence="1 2">
    <name type="scientific">Streptomyces subrutilus</name>
    <dbReference type="NCBI Taxonomy" id="36818"/>
    <lineage>
        <taxon>Bacteria</taxon>
        <taxon>Bacillati</taxon>
        <taxon>Actinomycetota</taxon>
        <taxon>Actinomycetes</taxon>
        <taxon>Kitasatosporales</taxon>
        <taxon>Streptomycetaceae</taxon>
        <taxon>Streptomyces</taxon>
    </lineage>
</organism>
<keyword evidence="1" id="KW-0614">Plasmid</keyword>
<dbReference type="OrthoDB" id="4496539at2"/>
<dbReference type="RefSeq" id="WP_069918079.1">
    <property type="nucleotide sequence ID" value="NZ_CM007204.1"/>
</dbReference>
<dbReference type="Proteomes" id="UP000095705">
    <property type="component" value="Plasmid pACMP2"/>
</dbReference>
<evidence type="ECO:0000313" key="2">
    <source>
        <dbReference type="Proteomes" id="UP000095705"/>
    </source>
</evidence>
<name>A0A1E5NXL1_9ACTN</name>
<protein>
    <submittedName>
        <fullName evidence="1">Uncharacterized protein</fullName>
    </submittedName>
</protein>
<sequence>MSRTPLGAAPAAASIPKQTAFLEPLFAVTVQPKSAKRLAGDDTANAEERARLAALLLDDLLFAAPVFCIDSGNAKVPTDRPLKFLSEAAELVRAGQAASYVATLRENVVAVDIDGDDDDWSTSALEHLTDRAEELGAWYLTRRSGGGAGRWHLIAVLPTQAARDALKLTVDTVRTHWGATARQIDWRRTLRPLSAPHRKSGRVALPEFIEMAKNTLPAWAENLPRYSGGRRRGMVLQRETPVTPWRRSFSSIPSGEFWERLRNPGADYYGDRSLSELLSTARLIIAGYDGEAAWKVVDDVRHRGFARARQRGHRWWVKHCWNPAAEYVDSQRGSRTKNAPADRWKRVVGPLLAGVRELHWGGWTVAMRHSAEKTLGAIGDRMARQGLGCCPLPQRDVEEETVQSRNTISKVLRQLVDDGVLVKTREYDQASGTEASDEFSLNLLTLDFRAEKTEPPCSHSPAPRSRSWYTLAVTLALHPRPLTVTELYHLSGYTPCPKPTRAQLTNVETGLDALLELRVARRTEQGEWELTGQAARETPSMKKRKEATAARIENERRAFRSVWKATREKLHRRWEEQREKALQRRAASDQKRRDGWWSSLSAEQRKSRREEWQARFRALTPAQQKLRVVELRDRRYLAELGAAA</sequence>
<gene>
    <name evidence="1" type="ORF">BGK67_35435</name>
</gene>
<dbReference type="EMBL" id="MEHK01000006">
    <property type="protein sequence ID" value="OEJ20930.1"/>
    <property type="molecule type" value="Genomic_DNA"/>
</dbReference>
<dbReference type="AlphaFoldDB" id="A0A1E5NXL1"/>
<proteinExistence type="predicted"/>
<comment type="caution">
    <text evidence="1">The sequence shown here is derived from an EMBL/GenBank/DDBJ whole genome shotgun (WGS) entry which is preliminary data.</text>
</comment>
<geneLocation type="plasmid" evidence="2">
    <name>pacmp2</name>
</geneLocation>
<evidence type="ECO:0000313" key="1">
    <source>
        <dbReference type="EMBL" id="OEJ20930.1"/>
    </source>
</evidence>
<keyword evidence="2" id="KW-1185">Reference proteome</keyword>